<comment type="similarity">
    <text evidence="1">In the C-terminal section; belongs to the class-I pyridoxal-phosphate-dependent aminotransferase family.</text>
</comment>
<dbReference type="PANTHER" id="PTHR46577:SF2">
    <property type="entry name" value="TRANSCRIPTIONAL REGULATORY PROTEIN"/>
    <property type="match status" value="1"/>
</dbReference>
<dbReference type="InterPro" id="IPR036388">
    <property type="entry name" value="WH-like_DNA-bd_sf"/>
</dbReference>
<dbReference type="GO" id="GO:0003700">
    <property type="term" value="F:DNA-binding transcription factor activity"/>
    <property type="evidence" value="ECO:0007669"/>
    <property type="project" value="InterPro"/>
</dbReference>
<protein>
    <submittedName>
        <fullName evidence="7">GntR family transcriptional regulator</fullName>
    </submittedName>
</protein>
<proteinExistence type="inferred from homology"/>
<dbReference type="Pfam" id="PF00392">
    <property type="entry name" value="GntR"/>
    <property type="match status" value="1"/>
</dbReference>
<dbReference type="AlphaFoldDB" id="A0AA48KBB0"/>
<dbReference type="GO" id="GO:0003677">
    <property type="term" value="F:DNA binding"/>
    <property type="evidence" value="ECO:0007669"/>
    <property type="project" value="UniProtKB-KW"/>
</dbReference>
<dbReference type="InterPro" id="IPR036390">
    <property type="entry name" value="WH_DNA-bd_sf"/>
</dbReference>
<dbReference type="GO" id="GO:0030170">
    <property type="term" value="F:pyridoxal phosphate binding"/>
    <property type="evidence" value="ECO:0007669"/>
    <property type="project" value="InterPro"/>
</dbReference>
<dbReference type="InterPro" id="IPR004839">
    <property type="entry name" value="Aminotransferase_I/II_large"/>
</dbReference>
<dbReference type="KEGG" id="msil:METEAL_33260"/>
<dbReference type="InterPro" id="IPR015421">
    <property type="entry name" value="PyrdxlP-dep_Trfase_major"/>
</dbReference>
<name>A0AA48KBB0_9BACT</name>
<dbReference type="SMART" id="SM00345">
    <property type="entry name" value="HTH_GNTR"/>
    <property type="match status" value="1"/>
</dbReference>
<dbReference type="InterPro" id="IPR015424">
    <property type="entry name" value="PyrdxlP-dep_Trfase"/>
</dbReference>
<dbReference type="PANTHER" id="PTHR46577">
    <property type="entry name" value="HTH-TYPE TRANSCRIPTIONAL REGULATORY PROTEIN GABR"/>
    <property type="match status" value="1"/>
</dbReference>
<dbReference type="CDD" id="cd07377">
    <property type="entry name" value="WHTH_GntR"/>
    <property type="match status" value="1"/>
</dbReference>
<evidence type="ECO:0000256" key="1">
    <source>
        <dbReference type="ARBA" id="ARBA00005384"/>
    </source>
</evidence>
<dbReference type="PRINTS" id="PR00035">
    <property type="entry name" value="HTHGNTR"/>
</dbReference>
<evidence type="ECO:0000256" key="5">
    <source>
        <dbReference type="ARBA" id="ARBA00023163"/>
    </source>
</evidence>
<dbReference type="SUPFAM" id="SSF53383">
    <property type="entry name" value="PLP-dependent transferases"/>
    <property type="match status" value="1"/>
</dbReference>
<dbReference type="EMBL" id="AP027080">
    <property type="protein sequence ID" value="BDU74152.1"/>
    <property type="molecule type" value="Genomic_DNA"/>
</dbReference>
<evidence type="ECO:0000256" key="4">
    <source>
        <dbReference type="ARBA" id="ARBA00023125"/>
    </source>
</evidence>
<dbReference type="Proteomes" id="UP001238179">
    <property type="component" value="Chromosome"/>
</dbReference>
<evidence type="ECO:0000256" key="3">
    <source>
        <dbReference type="ARBA" id="ARBA00023015"/>
    </source>
</evidence>
<dbReference type="Gene3D" id="3.40.640.10">
    <property type="entry name" value="Type I PLP-dependent aspartate aminotransferase-like (Major domain)"/>
    <property type="match status" value="1"/>
</dbReference>
<organism evidence="7 8">
    <name type="scientific">Mesoterricola silvestris</name>
    <dbReference type="NCBI Taxonomy" id="2927979"/>
    <lineage>
        <taxon>Bacteria</taxon>
        <taxon>Pseudomonadati</taxon>
        <taxon>Acidobacteriota</taxon>
        <taxon>Holophagae</taxon>
        <taxon>Holophagales</taxon>
        <taxon>Holophagaceae</taxon>
        <taxon>Mesoterricola</taxon>
    </lineage>
</organism>
<dbReference type="CDD" id="cd00609">
    <property type="entry name" value="AAT_like"/>
    <property type="match status" value="1"/>
</dbReference>
<reference evidence="8" key="1">
    <citation type="journal article" date="2023" name="Int. J. Syst. Evol. Microbiol.">
        <title>Mesoterricola silvestris gen. nov., sp. nov., Mesoterricola sediminis sp. nov., Geothrix oryzae sp. nov., Geothrix edaphica sp. nov., Geothrix rubra sp. nov., and Geothrix limicola sp. nov., six novel members of Acidobacteriota isolated from soils.</title>
        <authorList>
            <person name="Itoh H."/>
            <person name="Sugisawa Y."/>
            <person name="Mise K."/>
            <person name="Xu Z."/>
            <person name="Kuniyasu M."/>
            <person name="Ushijima N."/>
            <person name="Kawano K."/>
            <person name="Kobayashi E."/>
            <person name="Shiratori Y."/>
            <person name="Masuda Y."/>
            <person name="Senoo K."/>
        </authorList>
    </citation>
    <scope>NUCLEOTIDE SEQUENCE [LARGE SCALE GENOMIC DNA]</scope>
    <source>
        <strain evidence="8">W79</strain>
    </source>
</reference>
<keyword evidence="8" id="KW-1185">Reference proteome</keyword>
<dbReference type="InterPro" id="IPR051446">
    <property type="entry name" value="HTH_trans_reg/aminotransferase"/>
</dbReference>
<evidence type="ECO:0000259" key="6">
    <source>
        <dbReference type="PROSITE" id="PS50949"/>
    </source>
</evidence>
<dbReference type="InterPro" id="IPR000524">
    <property type="entry name" value="Tscrpt_reg_HTH_GntR"/>
</dbReference>
<keyword evidence="3" id="KW-0805">Transcription regulation</keyword>
<dbReference type="RefSeq" id="WP_316412823.1">
    <property type="nucleotide sequence ID" value="NZ_AP027080.1"/>
</dbReference>
<evidence type="ECO:0000313" key="7">
    <source>
        <dbReference type="EMBL" id="BDU74152.1"/>
    </source>
</evidence>
<dbReference type="SUPFAM" id="SSF46785">
    <property type="entry name" value="Winged helix' DNA-binding domain"/>
    <property type="match status" value="1"/>
</dbReference>
<keyword evidence="2" id="KW-0663">Pyridoxal phosphate</keyword>
<dbReference type="Pfam" id="PF00155">
    <property type="entry name" value="Aminotran_1_2"/>
    <property type="match status" value="1"/>
</dbReference>
<keyword evidence="4" id="KW-0238">DNA-binding</keyword>
<keyword evidence="5" id="KW-0804">Transcription</keyword>
<feature type="domain" description="HTH gntR-type" evidence="6">
    <location>
        <begin position="16"/>
        <end position="84"/>
    </location>
</feature>
<evidence type="ECO:0000256" key="2">
    <source>
        <dbReference type="ARBA" id="ARBA00022898"/>
    </source>
</evidence>
<evidence type="ECO:0000313" key="8">
    <source>
        <dbReference type="Proteomes" id="UP001238179"/>
    </source>
</evidence>
<dbReference type="PROSITE" id="PS50949">
    <property type="entry name" value="HTH_GNTR"/>
    <property type="match status" value="1"/>
</dbReference>
<accession>A0AA48KBB0</accession>
<gene>
    <name evidence="7" type="ORF">METEAL_33260</name>
</gene>
<sequence length="486" mass="53122">MRARELSLALVEAPGATLGQRIALTLQKAILEGRLPPGTALPGSRVLAEQLDVSRRTIILALEELEAQGWLVTQPNCGTFVATELPSGEKGRPVTLPTTRVGFDLPSLLRPMSTALDGSLLLEDGAADPRLAPAEELARGYQRALRRDGARLLEDRDPLGTPLLRETVAAWISERHGVRVTADRVLITRGSRGALAMVAASLFKPGSLAAVENPGHRGAWEILQQAAKLHLRPVPVDADGLIPAALEELLKRERIHLLYLTPRRQFPTTATLAPERKAEILRLAAEYRVAVLEDDYDGEIHYGEVRPEPLLAVDQTGQVLHIGSLSRLLAPGLKLGYLVIPQPLVPFLARIKRTLGEQGDPVLEWAVADLIRDGNLARHLRKMRKVYAARRDFLVGRLRSGLGDALEVQAPLGGMSLWLRGREGVEVEAWIQAVRTKGLVLNPPSRFYLGEPGQGFRMGFAQVDETELEAAVRRLEAARAGAARPR</sequence>
<dbReference type="Gene3D" id="1.10.10.10">
    <property type="entry name" value="Winged helix-like DNA-binding domain superfamily/Winged helix DNA-binding domain"/>
    <property type="match status" value="1"/>
</dbReference>